<dbReference type="InterPro" id="IPR029063">
    <property type="entry name" value="SAM-dependent_MTases_sf"/>
</dbReference>
<feature type="region of interest" description="Disordered" evidence="1">
    <location>
        <begin position="15"/>
        <end position="46"/>
    </location>
</feature>
<evidence type="ECO:0000313" key="2">
    <source>
        <dbReference type="EMBL" id="CAE0469792.1"/>
    </source>
</evidence>
<dbReference type="EMBL" id="HBIO01019044">
    <property type="protein sequence ID" value="CAE0469792.1"/>
    <property type="molecule type" value="Transcribed_RNA"/>
</dbReference>
<reference evidence="2" key="1">
    <citation type="submission" date="2021-01" db="EMBL/GenBank/DDBJ databases">
        <authorList>
            <person name="Corre E."/>
            <person name="Pelletier E."/>
            <person name="Niang G."/>
            <person name="Scheremetjew M."/>
            <person name="Finn R."/>
            <person name="Kale V."/>
            <person name="Holt S."/>
            <person name="Cochrane G."/>
            <person name="Meng A."/>
            <person name="Brown T."/>
            <person name="Cohen L."/>
        </authorList>
    </citation>
    <scope>NUCLEOTIDE SEQUENCE</scope>
    <source>
        <strain evidence="2">MM31A-1</strain>
    </source>
</reference>
<evidence type="ECO:0000256" key="1">
    <source>
        <dbReference type="SAM" id="MobiDB-lite"/>
    </source>
</evidence>
<dbReference type="SUPFAM" id="SSF53335">
    <property type="entry name" value="S-adenosyl-L-methionine-dependent methyltransferases"/>
    <property type="match status" value="1"/>
</dbReference>
<accession>A0A7S3QA28</accession>
<dbReference type="Gene3D" id="3.40.50.150">
    <property type="entry name" value="Vaccinia Virus protein VP39"/>
    <property type="match status" value="1"/>
</dbReference>
<gene>
    <name evidence="2" type="ORF">CDEB00056_LOCUS14645</name>
</gene>
<evidence type="ECO:0008006" key="3">
    <source>
        <dbReference type="Google" id="ProtNLM"/>
    </source>
</evidence>
<dbReference type="InterPro" id="IPR019410">
    <property type="entry name" value="Methyltransf_16"/>
</dbReference>
<dbReference type="PANTHER" id="PTHR14614:SF132">
    <property type="entry name" value="PROTEIN-LYSINE METHYLTRANSFERASE C42C1.13"/>
    <property type="match status" value="1"/>
</dbReference>
<protein>
    <recommendedName>
        <fullName evidence="3">Calmodulin-lysine N-methyltransferase</fullName>
    </recommendedName>
</protein>
<proteinExistence type="predicted"/>
<dbReference type="AlphaFoldDB" id="A0A7S3QA28"/>
<name>A0A7S3QA28_9STRA</name>
<sequence length="306" mass="33864">MITIKSEETQWNDAQIRFGPYNSTMTKHSSEHESGSANENHGSDKVEESYGASADFKYDKETFTFVFDYPKDDDRSLKDEKISINLQGFQSKSNITYCSTGLTMWPAAKNLSDHLVKNPDSIRGKRILELGSGLGLCGLVAHHLTNSNAIIHMTDGDTDTLGLLQENIASNQLSRTDSAICSGENDSTGNESNNVLPDSALSCCQLLWSRENSALFLEKRAGGQKFDVILASDIIYAMSVVGPMWETIDTLLTRDGIFLFAFARRQVAVTMVDVLEAGKLAGFVYEECEETDLSSDLFVYIFRKAN</sequence>
<dbReference type="Pfam" id="PF10294">
    <property type="entry name" value="Methyltransf_16"/>
    <property type="match status" value="2"/>
</dbReference>
<organism evidence="2">
    <name type="scientific">Chaetoceros debilis</name>
    <dbReference type="NCBI Taxonomy" id="122233"/>
    <lineage>
        <taxon>Eukaryota</taxon>
        <taxon>Sar</taxon>
        <taxon>Stramenopiles</taxon>
        <taxon>Ochrophyta</taxon>
        <taxon>Bacillariophyta</taxon>
        <taxon>Coscinodiscophyceae</taxon>
        <taxon>Chaetocerotophycidae</taxon>
        <taxon>Chaetocerotales</taxon>
        <taxon>Chaetocerotaceae</taxon>
        <taxon>Chaetoceros</taxon>
    </lineage>
</organism>
<dbReference type="PANTHER" id="PTHR14614">
    <property type="entry name" value="HEPATOCELLULAR CARCINOMA-ASSOCIATED ANTIGEN"/>
    <property type="match status" value="1"/>
</dbReference>